<dbReference type="GO" id="GO:0003700">
    <property type="term" value="F:DNA-binding transcription factor activity"/>
    <property type="evidence" value="ECO:0007669"/>
    <property type="project" value="TreeGrafter"/>
</dbReference>
<dbReference type="PROSITE" id="PS00356">
    <property type="entry name" value="HTH_LACI_1"/>
    <property type="match status" value="1"/>
</dbReference>
<dbReference type="EMBL" id="DVGC01000014">
    <property type="protein sequence ID" value="HIR04913.1"/>
    <property type="molecule type" value="Genomic_DNA"/>
</dbReference>
<dbReference type="CDD" id="cd01392">
    <property type="entry name" value="HTH_LacI"/>
    <property type="match status" value="1"/>
</dbReference>
<dbReference type="Proteomes" id="UP000824250">
    <property type="component" value="Unassembled WGS sequence"/>
</dbReference>
<keyword evidence="2 5" id="KW-0238">DNA-binding</keyword>
<dbReference type="SUPFAM" id="SSF47413">
    <property type="entry name" value="lambda repressor-like DNA-binding domains"/>
    <property type="match status" value="1"/>
</dbReference>
<dbReference type="Pfam" id="PF00356">
    <property type="entry name" value="LacI"/>
    <property type="match status" value="1"/>
</dbReference>
<dbReference type="Pfam" id="PF13377">
    <property type="entry name" value="Peripla_BP_3"/>
    <property type="match status" value="1"/>
</dbReference>
<evidence type="ECO:0000256" key="1">
    <source>
        <dbReference type="ARBA" id="ARBA00023015"/>
    </source>
</evidence>
<proteinExistence type="predicted"/>
<dbReference type="PANTHER" id="PTHR30146:SF149">
    <property type="entry name" value="HTH-TYPE TRANSCRIPTIONAL REGULATOR EBGR"/>
    <property type="match status" value="1"/>
</dbReference>
<reference evidence="5" key="2">
    <citation type="journal article" date="2021" name="PeerJ">
        <title>Extensive microbial diversity within the chicken gut microbiome revealed by metagenomics and culture.</title>
        <authorList>
            <person name="Gilroy R."/>
            <person name="Ravi A."/>
            <person name="Getino M."/>
            <person name="Pursley I."/>
            <person name="Horton D.L."/>
            <person name="Alikhan N.F."/>
            <person name="Baker D."/>
            <person name="Gharbi K."/>
            <person name="Hall N."/>
            <person name="Watson M."/>
            <person name="Adriaenssens E.M."/>
            <person name="Foster-Nyarko E."/>
            <person name="Jarju S."/>
            <person name="Secka A."/>
            <person name="Antonio M."/>
            <person name="Oren A."/>
            <person name="Chaudhuri R.R."/>
            <person name="La Ragione R."/>
            <person name="Hildebrand F."/>
            <person name="Pallen M.J."/>
        </authorList>
    </citation>
    <scope>NUCLEOTIDE SEQUENCE</scope>
    <source>
        <strain evidence="5">CHK180-2868</strain>
    </source>
</reference>
<evidence type="ECO:0000256" key="3">
    <source>
        <dbReference type="ARBA" id="ARBA00023163"/>
    </source>
</evidence>
<dbReference type="InterPro" id="IPR028082">
    <property type="entry name" value="Peripla_BP_I"/>
</dbReference>
<gene>
    <name evidence="5" type="ORF">IAB28_02980</name>
</gene>
<dbReference type="SUPFAM" id="SSF53822">
    <property type="entry name" value="Periplasmic binding protein-like I"/>
    <property type="match status" value="1"/>
</dbReference>
<dbReference type="PROSITE" id="PS50932">
    <property type="entry name" value="HTH_LACI_2"/>
    <property type="match status" value="1"/>
</dbReference>
<dbReference type="InterPro" id="IPR000843">
    <property type="entry name" value="HTH_LacI"/>
</dbReference>
<protein>
    <submittedName>
        <fullName evidence="5">LacI family DNA-binding transcriptional regulator</fullName>
    </submittedName>
</protein>
<dbReference type="PANTHER" id="PTHR30146">
    <property type="entry name" value="LACI-RELATED TRANSCRIPTIONAL REPRESSOR"/>
    <property type="match status" value="1"/>
</dbReference>
<evidence type="ECO:0000259" key="4">
    <source>
        <dbReference type="PROSITE" id="PS50932"/>
    </source>
</evidence>
<evidence type="ECO:0000256" key="2">
    <source>
        <dbReference type="ARBA" id="ARBA00023125"/>
    </source>
</evidence>
<dbReference type="CDD" id="cd01544">
    <property type="entry name" value="PBP1_GalR"/>
    <property type="match status" value="1"/>
</dbReference>
<keyword evidence="1" id="KW-0805">Transcription regulation</keyword>
<dbReference type="AlphaFoldDB" id="A0A9D1A4Y1"/>
<keyword evidence="3" id="KW-0804">Transcription</keyword>
<dbReference type="Gene3D" id="1.10.260.40">
    <property type="entry name" value="lambda repressor-like DNA-binding domains"/>
    <property type="match status" value="1"/>
</dbReference>
<name>A0A9D1A4Y1_9FIRM</name>
<accession>A0A9D1A4Y1</accession>
<organism evidence="5 6">
    <name type="scientific">Candidatus Copromonas faecavium</name>
    <name type="common">nom. illeg.</name>
    <dbReference type="NCBI Taxonomy" id="2840740"/>
    <lineage>
        <taxon>Bacteria</taxon>
        <taxon>Bacillati</taxon>
        <taxon>Bacillota</taxon>
        <taxon>Clostridia</taxon>
        <taxon>Lachnospirales</taxon>
        <taxon>Lachnospiraceae</taxon>
        <taxon>Candidatus Copromonas (nom. illeg.)</taxon>
    </lineage>
</organism>
<comment type="caution">
    <text evidence="5">The sequence shown here is derived from an EMBL/GenBank/DDBJ whole genome shotgun (WGS) entry which is preliminary data.</text>
</comment>
<dbReference type="InterPro" id="IPR010982">
    <property type="entry name" value="Lambda_DNA-bd_dom_sf"/>
</dbReference>
<reference evidence="5" key="1">
    <citation type="submission" date="2020-10" db="EMBL/GenBank/DDBJ databases">
        <authorList>
            <person name="Gilroy R."/>
        </authorList>
    </citation>
    <scope>NUCLEOTIDE SEQUENCE</scope>
    <source>
        <strain evidence="5">CHK180-2868</strain>
    </source>
</reference>
<sequence length="335" mass="38164">MATIKDIAERAQVSISTVSRVLNYDETLSVNAATKTRIFEIAEDLDYQTKKQKKGKKKLSLLLINYYSLEDEVEDPYYLSVRIAIERRSAQLGYKLMSMSRGDEFRQGNVDGVICLGTFNEEEISRIRALEKPTIFVDSCPDNAKFDSITFNLKRETRRILDYLWDCGHRRIGFIGGNDTEGTGLPGDPDKRTIEYRQFMEEKGLYRKDYERIGTFTSKMGYKLMNELMELSDPPTAVFVANDSLAIGCLNAINKAGKTCPGDFSIVGFNDIPTAKYMLPPLTTMRLYMDFMGEKAVDIIGERILAKREIPMQVILPARLMIRESVRNIQDETIS</sequence>
<feature type="domain" description="HTH lacI-type" evidence="4">
    <location>
        <begin position="2"/>
        <end position="58"/>
    </location>
</feature>
<dbReference type="GO" id="GO:0000976">
    <property type="term" value="F:transcription cis-regulatory region binding"/>
    <property type="evidence" value="ECO:0007669"/>
    <property type="project" value="TreeGrafter"/>
</dbReference>
<dbReference type="Gene3D" id="3.40.50.2300">
    <property type="match status" value="2"/>
</dbReference>
<dbReference type="PRINTS" id="PR00036">
    <property type="entry name" value="HTHLACI"/>
</dbReference>
<dbReference type="InterPro" id="IPR046335">
    <property type="entry name" value="LacI/GalR-like_sensor"/>
</dbReference>
<evidence type="ECO:0000313" key="6">
    <source>
        <dbReference type="Proteomes" id="UP000824250"/>
    </source>
</evidence>
<evidence type="ECO:0000313" key="5">
    <source>
        <dbReference type="EMBL" id="HIR04913.1"/>
    </source>
</evidence>
<dbReference type="SMART" id="SM00354">
    <property type="entry name" value="HTH_LACI"/>
    <property type="match status" value="1"/>
</dbReference>